<dbReference type="Pfam" id="PF05305">
    <property type="entry name" value="DUF732"/>
    <property type="match status" value="1"/>
</dbReference>
<dbReference type="STRING" id="446471.Xcel_2337"/>
<accession>D1BVN5</accession>
<evidence type="ECO:0000313" key="3">
    <source>
        <dbReference type="EMBL" id="ACZ31354.1"/>
    </source>
</evidence>
<evidence type="ECO:0000313" key="4">
    <source>
        <dbReference type="Proteomes" id="UP000002255"/>
    </source>
</evidence>
<feature type="chain" id="PRO_5039417755" description="DUF732 domain-containing protein" evidence="1">
    <location>
        <begin position="25"/>
        <end position="135"/>
    </location>
</feature>
<dbReference type="HOGENOM" id="CLU_1884971_0_0_11"/>
<reference evidence="3 4" key="2">
    <citation type="journal article" date="2010" name="Stand. Genomic Sci.">
        <title>Complete genome sequence of Xylanimonas cellulosilytica type strain (XIL07).</title>
        <authorList>
            <person name="Foster B."/>
            <person name="Pukall R."/>
            <person name="Abt B."/>
            <person name="Nolan M."/>
            <person name="Glavina Del Rio T."/>
            <person name="Chen F."/>
            <person name="Lucas S."/>
            <person name="Tice H."/>
            <person name="Pitluck S."/>
            <person name="Cheng J.-F."/>
            <person name="Chertkov O."/>
            <person name="Brettin T."/>
            <person name="Han C."/>
            <person name="Detter J.C."/>
            <person name="Bruce D."/>
            <person name="Goodwin L."/>
            <person name="Ivanova N."/>
            <person name="Mavromatis K."/>
            <person name="Pati A."/>
            <person name="Mikhailova N."/>
            <person name="Chen A."/>
            <person name="Palaniappan K."/>
            <person name="Land M."/>
            <person name="Hauser L."/>
            <person name="Chang Y.-J."/>
            <person name="Jeffries C.D."/>
            <person name="Chain P."/>
            <person name="Rohde M."/>
            <person name="Goeker M."/>
            <person name="Bristow J."/>
            <person name="Eisen J.A."/>
            <person name="Markowitz V."/>
            <person name="Hugenholtz P."/>
            <person name="Kyrpides N.C."/>
            <person name="Klenk H.-P."/>
            <person name="Lapidus A."/>
        </authorList>
    </citation>
    <scope>NUCLEOTIDE SEQUENCE [LARGE SCALE GENOMIC DNA]</scope>
    <source>
        <strain evidence="4">DSM 15894 / CECT 5975 / LMG 20990 / XIL07</strain>
    </source>
</reference>
<dbReference type="AlphaFoldDB" id="D1BVN5"/>
<sequence length="135" mass="14256">MVRIQRASSLAAALLVGCCCALTAGCTSSRDSRPCTGCTSAENRFLNGFADQYGVTPAEFYGSRVIDNPDDKSIAKYLRIAHNVCDSFASGMDVNEVTDAYTSQTDGSETQVMQAIGMITTAGIYMCPDDSGIAP</sequence>
<dbReference type="KEGG" id="xce:Xcel_2337"/>
<feature type="signal peptide" evidence="1">
    <location>
        <begin position="1"/>
        <end position="24"/>
    </location>
</feature>
<dbReference type="RefSeq" id="WP_012879096.1">
    <property type="nucleotide sequence ID" value="NC_013530.1"/>
</dbReference>
<proteinExistence type="predicted"/>
<dbReference type="InterPro" id="IPR007969">
    <property type="entry name" value="DUF732"/>
</dbReference>
<dbReference type="PROSITE" id="PS51257">
    <property type="entry name" value="PROKAR_LIPOPROTEIN"/>
    <property type="match status" value="1"/>
</dbReference>
<dbReference type="EMBL" id="CP001821">
    <property type="protein sequence ID" value="ACZ31354.1"/>
    <property type="molecule type" value="Genomic_DNA"/>
</dbReference>
<evidence type="ECO:0000256" key="1">
    <source>
        <dbReference type="SAM" id="SignalP"/>
    </source>
</evidence>
<feature type="domain" description="DUF732" evidence="2">
    <location>
        <begin position="69"/>
        <end position="129"/>
    </location>
</feature>
<keyword evidence="1" id="KW-0732">Signal</keyword>
<organism evidence="3 4">
    <name type="scientific">Xylanimonas cellulosilytica (strain DSM 15894 / JCM 12276 / CECT 5975 / KCTC 9989 / LMG 20990 / NBRC 107835 / XIL07)</name>
    <dbReference type="NCBI Taxonomy" id="446471"/>
    <lineage>
        <taxon>Bacteria</taxon>
        <taxon>Bacillati</taxon>
        <taxon>Actinomycetota</taxon>
        <taxon>Actinomycetes</taxon>
        <taxon>Micrococcales</taxon>
        <taxon>Promicromonosporaceae</taxon>
        <taxon>Xylanimonas</taxon>
    </lineage>
</organism>
<reference evidence="4" key="1">
    <citation type="submission" date="2009-11" db="EMBL/GenBank/DDBJ databases">
        <title>The complete chromosome of Xylanimonas cellulosilytica DSM 15894.</title>
        <authorList>
            <consortium name="US DOE Joint Genome Institute (JGI-PGF)"/>
            <person name="Lucas S."/>
            <person name="Copeland A."/>
            <person name="Lapidus A."/>
            <person name="Glavina del Rio T."/>
            <person name="Dalin E."/>
            <person name="Tice H."/>
            <person name="Bruce D."/>
            <person name="Goodwin L."/>
            <person name="Pitluck S."/>
            <person name="Kyrpides N."/>
            <person name="Mavromatis K."/>
            <person name="Ivanova N."/>
            <person name="Mikhailova N."/>
            <person name="Foster B."/>
            <person name="Clum A."/>
            <person name="Brettin T."/>
            <person name="Detter J.C."/>
            <person name="Han C."/>
            <person name="Larimer F."/>
            <person name="Land M."/>
            <person name="Hauser L."/>
            <person name="Markowitz V."/>
            <person name="Cheng J.F."/>
            <person name="Hugenholtz P."/>
            <person name="Woyke T."/>
            <person name="Wu D."/>
            <person name="Gehrich-Schroeter G."/>
            <person name="Schneider S."/>
            <person name="Pukall S.R."/>
            <person name="Klenk H.P."/>
            <person name="Eisen J.A."/>
        </authorList>
    </citation>
    <scope>NUCLEOTIDE SEQUENCE [LARGE SCALE GENOMIC DNA]</scope>
    <source>
        <strain evidence="4">DSM 15894 / CECT 5975 / LMG 20990 / XIL07</strain>
    </source>
</reference>
<dbReference type="Proteomes" id="UP000002255">
    <property type="component" value="Chromosome"/>
</dbReference>
<gene>
    <name evidence="3" type="ordered locus">Xcel_2337</name>
</gene>
<keyword evidence="4" id="KW-1185">Reference proteome</keyword>
<protein>
    <recommendedName>
        <fullName evidence="2">DUF732 domain-containing protein</fullName>
    </recommendedName>
</protein>
<evidence type="ECO:0000259" key="2">
    <source>
        <dbReference type="Pfam" id="PF05305"/>
    </source>
</evidence>
<name>D1BVN5_XYLCX</name>